<reference evidence="1 2" key="1">
    <citation type="submission" date="2022-06" db="EMBL/GenBank/DDBJ databases">
        <title>Haloarcula sp. a new haloarchaeum isolate from saline soil.</title>
        <authorList>
            <person name="Strakova D."/>
            <person name="Galisteo C."/>
            <person name="Sanchez-Porro C."/>
            <person name="Ventosa A."/>
        </authorList>
    </citation>
    <scope>NUCLEOTIDE SEQUENCE [LARGE SCALE GENOMIC DNA]</scope>
    <source>
        <strain evidence="1 2">S1CR25-12</strain>
    </source>
</reference>
<evidence type="ECO:0008006" key="3">
    <source>
        <dbReference type="Google" id="ProtNLM"/>
    </source>
</evidence>
<proteinExistence type="predicted"/>
<sequence length="103" mass="11274">MVPGGITDGGTTVDPTDREALRRHLEQFAGEDRVTESPDGTLVTEFSQSTYVSVDPEGHVEGGMPLHLFEGPAETIEFDHDSGEIYVSTDDEAASYTFRRPSR</sequence>
<evidence type="ECO:0000313" key="1">
    <source>
        <dbReference type="EMBL" id="MDS0259033.1"/>
    </source>
</evidence>
<dbReference type="RefSeq" id="WP_310918623.1">
    <property type="nucleotide sequence ID" value="NZ_JAMQON010000001.1"/>
</dbReference>
<keyword evidence="2" id="KW-1185">Reference proteome</keyword>
<name>A0ABU2F9T0_9EURY</name>
<gene>
    <name evidence="1" type="ORF">NDI56_06470</name>
</gene>
<dbReference type="EMBL" id="JAMQON010000001">
    <property type="protein sequence ID" value="MDS0259033.1"/>
    <property type="molecule type" value="Genomic_DNA"/>
</dbReference>
<accession>A0ABU2F9T0</accession>
<protein>
    <recommendedName>
        <fullName evidence="3">Halobacterial output domain-containing protein</fullName>
    </recommendedName>
</protein>
<evidence type="ECO:0000313" key="2">
    <source>
        <dbReference type="Proteomes" id="UP001259659"/>
    </source>
</evidence>
<organism evidence="1 2">
    <name type="scientific">Haloarcula saliterrae</name>
    <dbReference type="NCBI Taxonomy" id="2950534"/>
    <lineage>
        <taxon>Archaea</taxon>
        <taxon>Methanobacteriati</taxon>
        <taxon>Methanobacteriota</taxon>
        <taxon>Stenosarchaea group</taxon>
        <taxon>Halobacteria</taxon>
        <taxon>Halobacteriales</taxon>
        <taxon>Haloarculaceae</taxon>
        <taxon>Haloarcula</taxon>
    </lineage>
</organism>
<dbReference type="Proteomes" id="UP001259659">
    <property type="component" value="Unassembled WGS sequence"/>
</dbReference>
<comment type="caution">
    <text evidence="1">The sequence shown here is derived from an EMBL/GenBank/DDBJ whole genome shotgun (WGS) entry which is preliminary data.</text>
</comment>